<dbReference type="PANTHER" id="PTHR46033:SF29">
    <property type="entry name" value="OS09G0391400 PROTEIN"/>
    <property type="match status" value="1"/>
</dbReference>
<keyword evidence="3" id="KW-1185">Reference proteome</keyword>
<reference evidence="2" key="2">
    <citation type="submission" date="2018-05" db="EMBL/GenBank/DDBJ databases">
        <title>OmerRS3 (Oryza meridionalis Reference Sequence Version 3).</title>
        <authorList>
            <person name="Zhang J."/>
            <person name="Kudrna D."/>
            <person name="Lee S."/>
            <person name="Talag J."/>
            <person name="Welchert J."/>
            <person name="Wing R.A."/>
        </authorList>
    </citation>
    <scope>NUCLEOTIDE SEQUENCE [LARGE SCALE GENOMIC DNA]</scope>
    <source>
        <strain evidence="2">cv. OR44</strain>
    </source>
</reference>
<name>A0A0E0E1U0_9ORYZ</name>
<dbReference type="EnsemblPlants" id="OMERI06G15950.1">
    <property type="protein sequence ID" value="OMERI06G15950.1"/>
    <property type="gene ID" value="OMERI06G15950"/>
</dbReference>
<proteinExistence type="predicted"/>
<evidence type="ECO:0008006" key="4">
    <source>
        <dbReference type="Google" id="ProtNLM"/>
    </source>
</evidence>
<dbReference type="HOGENOM" id="CLU_618777_0_0_1"/>
<feature type="compositionally biased region" description="Polar residues" evidence="1">
    <location>
        <begin position="432"/>
        <end position="443"/>
    </location>
</feature>
<organism evidence="2">
    <name type="scientific">Oryza meridionalis</name>
    <dbReference type="NCBI Taxonomy" id="40149"/>
    <lineage>
        <taxon>Eukaryota</taxon>
        <taxon>Viridiplantae</taxon>
        <taxon>Streptophyta</taxon>
        <taxon>Embryophyta</taxon>
        <taxon>Tracheophyta</taxon>
        <taxon>Spermatophyta</taxon>
        <taxon>Magnoliopsida</taxon>
        <taxon>Liliopsida</taxon>
        <taxon>Poales</taxon>
        <taxon>Poaceae</taxon>
        <taxon>BOP clade</taxon>
        <taxon>Oryzoideae</taxon>
        <taxon>Oryzeae</taxon>
        <taxon>Oryzinae</taxon>
        <taxon>Oryza</taxon>
    </lineage>
</organism>
<evidence type="ECO:0000256" key="1">
    <source>
        <dbReference type="SAM" id="MobiDB-lite"/>
    </source>
</evidence>
<reference evidence="2" key="1">
    <citation type="submission" date="2015-04" db="UniProtKB">
        <authorList>
            <consortium name="EnsemblPlants"/>
        </authorList>
    </citation>
    <scope>IDENTIFICATION</scope>
</reference>
<dbReference type="InterPro" id="IPR044824">
    <property type="entry name" value="MAIN-like"/>
</dbReference>
<feature type="region of interest" description="Disordered" evidence="1">
    <location>
        <begin position="421"/>
        <end position="443"/>
    </location>
</feature>
<dbReference type="Proteomes" id="UP000008021">
    <property type="component" value="Chromosome 6"/>
</dbReference>
<dbReference type="GO" id="GO:0010073">
    <property type="term" value="P:meristem maintenance"/>
    <property type="evidence" value="ECO:0007669"/>
    <property type="project" value="InterPro"/>
</dbReference>
<dbReference type="PANTHER" id="PTHR46033">
    <property type="entry name" value="PROTEIN MAIN-LIKE 2"/>
    <property type="match status" value="1"/>
</dbReference>
<evidence type="ECO:0000313" key="3">
    <source>
        <dbReference type="Proteomes" id="UP000008021"/>
    </source>
</evidence>
<protein>
    <recommendedName>
        <fullName evidence="4">Aminotransferase-like plant mobile domain-containing protein</fullName>
    </recommendedName>
</protein>
<evidence type="ECO:0000313" key="2">
    <source>
        <dbReference type="EnsemblPlants" id="OMERI06G15950.1"/>
    </source>
</evidence>
<dbReference type="Gramene" id="OMERI06G15950.1">
    <property type="protein sequence ID" value="OMERI06G15950.1"/>
    <property type="gene ID" value="OMERI06G15950"/>
</dbReference>
<dbReference type="AlphaFoldDB" id="A0A0E0E1U0"/>
<sequence>MTITLQDVSMLTGFPIAGQAIVLSDPPKDWRDDIASRYAYISPSYSTGDTDDDEDKIFFSDKEPHGPTLKWLSRFEVRYMPDDVQEYQMTLYLEAYLLWLFGWVMFTGSHENTVDARLIPLARQIAKDDYTDTADDRPTFGTRSCYGPPQWARIQVHNVYDYFTEAFESLRENEVRWTPYTNEEAILHAPNGISILCYRDEAYWMTRKMLVYNIFVEGKKRQADNRYRRSMHSKMTPWIETWLQALTDDVQGTRAYNHNTYEQYMAWYSLQTRIRLLPPEDTDKRGPPTIEQIYDMQLTPLAHLTVLLALKDFVASHNRNGYPHIAPSPLNGRVGLRRLLGARMVRPVPQMPLARPHMIPQMAPDVATSHWQGGFAPFAEPTQSVPLHAPTYGTNPWQGQFMDYSGFRPYTASYGDISSFGGGSSSVPNELRASQTDEAPQVT</sequence>
<accession>A0A0E0E1U0</accession>